<keyword evidence="5" id="KW-1003">Cell membrane</keyword>
<protein>
    <recommendedName>
        <fullName evidence="4 11">Flagellar motor switch protein FliM</fullName>
    </recommendedName>
</protein>
<dbReference type="PANTHER" id="PTHR30034:SF6">
    <property type="entry name" value="YOP PROTEINS TRANSLOCATION PROTEIN Q"/>
    <property type="match status" value="1"/>
</dbReference>
<evidence type="ECO:0000259" key="12">
    <source>
        <dbReference type="Pfam" id="PF01052"/>
    </source>
</evidence>
<evidence type="ECO:0000256" key="6">
    <source>
        <dbReference type="ARBA" id="ARBA00022500"/>
    </source>
</evidence>
<evidence type="ECO:0000256" key="5">
    <source>
        <dbReference type="ARBA" id="ARBA00022475"/>
    </source>
</evidence>
<evidence type="ECO:0000313" key="13">
    <source>
        <dbReference type="EMBL" id="BCR06625.1"/>
    </source>
</evidence>
<keyword evidence="7" id="KW-0283">Flagellar rotation</keyword>
<organism evidence="13 14">
    <name type="scientific">Desulfuromonas versatilis</name>
    <dbReference type="NCBI Taxonomy" id="2802975"/>
    <lineage>
        <taxon>Bacteria</taxon>
        <taxon>Pseudomonadati</taxon>
        <taxon>Thermodesulfobacteriota</taxon>
        <taxon>Desulfuromonadia</taxon>
        <taxon>Desulfuromonadales</taxon>
        <taxon>Desulfuromonadaceae</taxon>
        <taxon>Desulfuromonas</taxon>
    </lineage>
</organism>
<dbReference type="PRINTS" id="PR00955">
    <property type="entry name" value="FLGMOTORFLIM"/>
</dbReference>
<keyword evidence="14" id="KW-1185">Reference proteome</keyword>
<dbReference type="EMBL" id="AP024355">
    <property type="protein sequence ID" value="BCR06625.1"/>
    <property type="molecule type" value="Genomic_DNA"/>
</dbReference>
<dbReference type="CDD" id="cd17908">
    <property type="entry name" value="FliM"/>
    <property type="match status" value="1"/>
</dbReference>
<keyword evidence="13" id="KW-0282">Flagellum</keyword>
<evidence type="ECO:0000256" key="2">
    <source>
        <dbReference type="ARBA" id="ARBA00004202"/>
    </source>
</evidence>
<comment type="function">
    <text evidence="10">FliM is one of three proteins (FliG, FliN, FliM) that forms the rotor-mounted switch complex (C ring), located at the base of the basal body. This complex interacts with the CheY and CheZ chemotaxis proteins, in addition to contacting components of the motor that determine the direction of flagellar rotation.</text>
</comment>
<evidence type="ECO:0000313" key="14">
    <source>
        <dbReference type="Proteomes" id="UP001319827"/>
    </source>
</evidence>
<gene>
    <name evidence="13" type="primary">fliM</name>
    <name evidence="13" type="ORF">DESUT3_36940</name>
</gene>
<evidence type="ECO:0000256" key="4">
    <source>
        <dbReference type="ARBA" id="ARBA00021898"/>
    </source>
</evidence>
<evidence type="ECO:0000256" key="10">
    <source>
        <dbReference type="ARBA" id="ARBA00025044"/>
    </source>
</evidence>
<dbReference type="NCBIfam" id="TIGR01397">
    <property type="entry name" value="fliM_switch"/>
    <property type="match status" value="1"/>
</dbReference>
<proteinExistence type="inferred from homology"/>
<dbReference type="PANTHER" id="PTHR30034">
    <property type="entry name" value="FLAGELLAR MOTOR SWITCH PROTEIN FLIM"/>
    <property type="match status" value="1"/>
</dbReference>
<dbReference type="RefSeq" id="WP_221250011.1">
    <property type="nucleotide sequence ID" value="NZ_AP024355.1"/>
</dbReference>
<keyword evidence="13" id="KW-0966">Cell projection</keyword>
<keyword evidence="13" id="KW-0969">Cilium</keyword>
<dbReference type="SUPFAM" id="SSF103039">
    <property type="entry name" value="CheC-like"/>
    <property type="match status" value="1"/>
</dbReference>
<sequence length="328" mass="35955">MERILSKDEIAELLSAVKQGEVETETAPMPREARQSVSRLDLVKLPGYERWKIPNLDIIFDSFGRNYGISLTNRLQRPVSLELDSVKSMSFEESLKGVAQNSAIAILGLDPFKTGGLLVFDGNLAFSALEIQLGGALEGKITVPNRPLTAIEINLLRMAMNDSCPDLQKAFTPLEKLNPTLVKIENNPRLVNIVTSDSGVLVIRFNANFESHSGRLELIVPHASLEPLREKLRDRVLSISTLHGETWPEALIAGVNLVHTTVAAQLGEVTLKVRDILNFQVGDIIDLGAGPKVSVKLVVEGQPKFLASAGTRNGSKAVRINQRIQRSE</sequence>
<evidence type="ECO:0000256" key="8">
    <source>
        <dbReference type="ARBA" id="ARBA00023136"/>
    </source>
</evidence>
<evidence type="ECO:0000256" key="11">
    <source>
        <dbReference type="NCBIfam" id="TIGR01397"/>
    </source>
</evidence>
<dbReference type="Gene3D" id="3.40.1550.10">
    <property type="entry name" value="CheC-like"/>
    <property type="match status" value="1"/>
</dbReference>
<evidence type="ECO:0000256" key="7">
    <source>
        <dbReference type="ARBA" id="ARBA00022779"/>
    </source>
</evidence>
<dbReference type="Gene3D" id="2.30.330.10">
    <property type="entry name" value="SpoA-like"/>
    <property type="match status" value="1"/>
</dbReference>
<keyword evidence="6" id="KW-0145">Chemotaxis</keyword>
<dbReference type="InterPro" id="IPR001689">
    <property type="entry name" value="Flag_FliM"/>
</dbReference>
<comment type="similarity">
    <text evidence="3">Belongs to the FliM family.</text>
</comment>
<dbReference type="Pfam" id="PF01052">
    <property type="entry name" value="FliMN_C"/>
    <property type="match status" value="1"/>
</dbReference>
<comment type="subcellular location">
    <subcellularLocation>
        <location evidence="1">Bacterial flagellum basal body</location>
    </subcellularLocation>
    <subcellularLocation>
        <location evidence="2">Cell membrane</location>
        <topology evidence="2">Peripheral membrane protein</topology>
    </subcellularLocation>
</comment>
<name>A0ABN6E2Q2_9BACT</name>
<dbReference type="SUPFAM" id="SSF101801">
    <property type="entry name" value="Surface presentation of antigens (SPOA)"/>
    <property type="match status" value="1"/>
</dbReference>
<evidence type="ECO:0000256" key="3">
    <source>
        <dbReference type="ARBA" id="ARBA00011049"/>
    </source>
</evidence>
<evidence type="ECO:0000256" key="9">
    <source>
        <dbReference type="ARBA" id="ARBA00023143"/>
    </source>
</evidence>
<evidence type="ECO:0000256" key="1">
    <source>
        <dbReference type="ARBA" id="ARBA00004117"/>
    </source>
</evidence>
<keyword evidence="9" id="KW-0975">Bacterial flagellum</keyword>
<dbReference type="PIRSF" id="PIRSF002888">
    <property type="entry name" value="FliM"/>
    <property type="match status" value="1"/>
</dbReference>
<keyword evidence="8" id="KW-0472">Membrane</keyword>
<dbReference type="InterPro" id="IPR001543">
    <property type="entry name" value="FliN-like_C"/>
</dbReference>
<reference evidence="13 14" key="1">
    <citation type="journal article" date="2016" name="C (Basel)">
        <title>Selective Growth of and Electricity Production by Marine Exoelectrogenic Bacteria in Self-Aggregated Hydrogel of Microbially Reduced Graphene Oxide.</title>
        <authorList>
            <person name="Yoshida N."/>
            <person name="Goto Y."/>
            <person name="Miyata Y."/>
        </authorList>
    </citation>
    <scope>NUCLEOTIDE SEQUENCE [LARGE SCALE GENOMIC DNA]</scope>
    <source>
        <strain evidence="13 14">NIT-T3</strain>
    </source>
</reference>
<dbReference type="InterPro" id="IPR028976">
    <property type="entry name" value="CheC-like_sf"/>
</dbReference>
<dbReference type="InterPro" id="IPR036429">
    <property type="entry name" value="SpoA-like_sf"/>
</dbReference>
<reference evidence="13 14" key="2">
    <citation type="journal article" date="2021" name="Int. J. Syst. Evol. Microbiol.">
        <title>Isolation and Polyphasic Characterization of Desulfuromonas versatilis sp. Nov., an Electrogenic Bacteria Capable of Versatile Metabolism Isolated from a Graphene Oxide-Reducing Enrichment Culture.</title>
        <authorList>
            <person name="Xie L."/>
            <person name="Yoshida N."/>
            <person name="Ishii S."/>
            <person name="Meng L."/>
        </authorList>
    </citation>
    <scope>NUCLEOTIDE SEQUENCE [LARGE SCALE GENOMIC DNA]</scope>
    <source>
        <strain evidence="13 14">NIT-T3</strain>
    </source>
</reference>
<dbReference type="Proteomes" id="UP001319827">
    <property type="component" value="Chromosome"/>
</dbReference>
<feature type="domain" description="Flagellar motor switch protein FliN-like C-terminal" evidence="12">
    <location>
        <begin position="258"/>
        <end position="324"/>
    </location>
</feature>
<dbReference type="Pfam" id="PF02154">
    <property type="entry name" value="FliM"/>
    <property type="match status" value="1"/>
</dbReference>
<accession>A0ABN6E2Q2</accession>